<dbReference type="PANTHER" id="PTHR16266">
    <property type="entry name" value="WD REPEAT DOMAIN 9"/>
    <property type="match status" value="1"/>
</dbReference>
<dbReference type="InterPro" id="IPR001680">
    <property type="entry name" value="WD40_rpt"/>
</dbReference>
<dbReference type="InterPro" id="IPR019775">
    <property type="entry name" value="WD40_repeat_CS"/>
</dbReference>
<dbReference type="SUPFAM" id="SSF50978">
    <property type="entry name" value="WD40 repeat-like"/>
    <property type="match status" value="1"/>
</dbReference>
<accession>A0A8J6HMF9</accession>
<feature type="region of interest" description="Disordered" evidence="4">
    <location>
        <begin position="366"/>
        <end position="388"/>
    </location>
</feature>
<dbReference type="InterPro" id="IPR057452">
    <property type="entry name" value="BRWD/PHIP_N"/>
</dbReference>
<dbReference type="GO" id="GO:0008360">
    <property type="term" value="P:regulation of cell shape"/>
    <property type="evidence" value="ECO:0007669"/>
    <property type="project" value="TreeGrafter"/>
</dbReference>
<dbReference type="FunFam" id="2.130.10.10:FF:000674">
    <property type="entry name" value="WD-repeat protein, putative"/>
    <property type="match status" value="1"/>
</dbReference>
<evidence type="ECO:0000313" key="6">
    <source>
        <dbReference type="EMBL" id="KAH0816243.1"/>
    </source>
</evidence>
<gene>
    <name evidence="6" type="ORF">GEV33_006548</name>
</gene>
<dbReference type="InterPro" id="IPR036322">
    <property type="entry name" value="WD40_repeat_dom_sf"/>
</dbReference>
<feature type="repeat" description="WD" evidence="3">
    <location>
        <begin position="212"/>
        <end position="253"/>
    </location>
</feature>
<dbReference type="Proteomes" id="UP000719412">
    <property type="component" value="Unassembled WGS sequence"/>
</dbReference>
<sequence>MENEEVPPVTADLYFLMHKFLSGGPLKKTLQALHDELAENKLLPRRTDWLGSEHERTIEDMERQYPLVRPDYLLQLCCRASATPSAAPTPQKVASLFSLKKNATNSSNVEYNFKQLCNYVRRRHLVPVCNANAACNIANILRGREISGPVSRRWVVSPKLYSSLQFQRRTLGHLSAVYCLLFDYSGRYIITGADDLLIKLWSSRTGRLIATFRGASSEITDIAINLENTLLAAGSIDRILRIWDLQSGVPVAVLTGHTGMITSVNFCPSPSWNFQYLITTSTDGSVAFWAYNYDTGGKVEFRSKPTMYQEKMRPGQAQMICSSFSPGGTFLATGSADHHVRVYYMKGDEGPHRILETEAHNDRVDSIQTARRSSGASRVSSGRRRTCT</sequence>
<name>A0A8J6HMF9_TENMO</name>
<dbReference type="Pfam" id="PF25437">
    <property type="entry name" value="BRWD1_N"/>
    <property type="match status" value="1"/>
</dbReference>
<evidence type="ECO:0000259" key="5">
    <source>
        <dbReference type="Pfam" id="PF25437"/>
    </source>
</evidence>
<evidence type="ECO:0000256" key="1">
    <source>
        <dbReference type="ARBA" id="ARBA00022574"/>
    </source>
</evidence>
<evidence type="ECO:0000256" key="3">
    <source>
        <dbReference type="PROSITE-ProRule" id="PRU00221"/>
    </source>
</evidence>
<organism evidence="6 7">
    <name type="scientific">Tenebrio molitor</name>
    <name type="common">Yellow mealworm beetle</name>
    <dbReference type="NCBI Taxonomy" id="7067"/>
    <lineage>
        <taxon>Eukaryota</taxon>
        <taxon>Metazoa</taxon>
        <taxon>Ecdysozoa</taxon>
        <taxon>Arthropoda</taxon>
        <taxon>Hexapoda</taxon>
        <taxon>Insecta</taxon>
        <taxon>Pterygota</taxon>
        <taxon>Neoptera</taxon>
        <taxon>Endopterygota</taxon>
        <taxon>Coleoptera</taxon>
        <taxon>Polyphaga</taxon>
        <taxon>Cucujiformia</taxon>
        <taxon>Tenebrionidae</taxon>
        <taxon>Tenebrio</taxon>
    </lineage>
</organism>
<dbReference type="Gene3D" id="2.130.10.10">
    <property type="entry name" value="YVTN repeat-like/Quinoprotein amine dehydrogenase"/>
    <property type="match status" value="2"/>
</dbReference>
<dbReference type="EMBL" id="JABDTM020021833">
    <property type="protein sequence ID" value="KAH0816243.1"/>
    <property type="molecule type" value="Genomic_DNA"/>
</dbReference>
<dbReference type="InterPro" id="IPR015943">
    <property type="entry name" value="WD40/YVTN_repeat-like_dom_sf"/>
</dbReference>
<proteinExistence type="predicted"/>
<dbReference type="PROSITE" id="PS50294">
    <property type="entry name" value="WD_REPEATS_REGION"/>
    <property type="match status" value="3"/>
</dbReference>
<dbReference type="PROSITE" id="PS00678">
    <property type="entry name" value="WD_REPEATS_1"/>
    <property type="match status" value="1"/>
</dbReference>
<comment type="caution">
    <text evidence="6">The sequence shown here is derived from an EMBL/GenBank/DDBJ whole genome shotgun (WGS) entry which is preliminary data.</text>
</comment>
<dbReference type="GO" id="GO:0006357">
    <property type="term" value="P:regulation of transcription by RNA polymerase II"/>
    <property type="evidence" value="ECO:0007669"/>
    <property type="project" value="TreeGrafter"/>
</dbReference>
<feature type="domain" description="BRWD/PHIP N-terminal" evidence="5">
    <location>
        <begin position="3"/>
        <end position="81"/>
    </location>
</feature>
<feature type="compositionally biased region" description="Low complexity" evidence="4">
    <location>
        <begin position="370"/>
        <end position="380"/>
    </location>
</feature>
<keyword evidence="1 3" id="KW-0853">WD repeat</keyword>
<feature type="repeat" description="WD" evidence="3">
    <location>
        <begin position="254"/>
        <end position="289"/>
    </location>
</feature>
<dbReference type="Pfam" id="PF00400">
    <property type="entry name" value="WD40"/>
    <property type="match status" value="4"/>
</dbReference>
<dbReference type="GO" id="GO:0007010">
    <property type="term" value="P:cytoskeleton organization"/>
    <property type="evidence" value="ECO:0007669"/>
    <property type="project" value="TreeGrafter"/>
</dbReference>
<dbReference type="SMART" id="SM00320">
    <property type="entry name" value="WD40"/>
    <property type="match status" value="4"/>
</dbReference>
<evidence type="ECO:0000256" key="4">
    <source>
        <dbReference type="SAM" id="MobiDB-lite"/>
    </source>
</evidence>
<dbReference type="AlphaFoldDB" id="A0A8J6HMF9"/>
<dbReference type="PANTHER" id="PTHR16266:SF17">
    <property type="entry name" value="BRWD3"/>
    <property type="match status" value="1"/>
</dbReference>
<feature type="repeat" description="WD" evidence="3">
    <location>
        <begin position="170"/>
        <end position="211"/>
    </location>
</feature>
<reference evidence="6" key="1">
    <citation type="journal article" date="2020" name="J Insects Food Feed">
        <title>The yellow mealworm (Tenebrio molitor) genome: a resource for the emerging insects as food and feed industry.</title>
        <authorList>
            <person name="Eriksson T."/>
            <person name="Andere A."/>
            <person name="Kelstrup H."/>
            <person name="Emery V."/>
            <person name="Picard C."/>
        </authorList>
    </citation>
    <scope>NUCLEOTIDE SEQUENCE</scope>
    <source>
        <strain evidence="6">Stoneville</strain>
        <tissue evidence="6">Whole head</tissue>
    </source>
</reference>
<dbReference type="GO" id="GO:0005634">
    <property type="term" value="C:nucleus"/>
    <property type="evidence" value="ECO:0007669"/>
    <property type="project" value="TreeGrafter"/>
</dbReference>
<protein>
    <recommendedName>
        <fullName evidence="5">BRWD/PHIP N-terminal domain-containing protein</fullName>
    </recommendedName>
</protein>
<reference evidence="6" key="2">
    <citation type="submission" date="2021-08" db="EMBL/GenBank/DDBJ databases">
        <authorList>
            <person name="Eriksson T."/>
        </authorList>
    </citation>
    <scope>NUCLEOTIDE SEQUENCE</scope>
    <source>
        <strain evidence="6">Stoneville</strain>
        <tissue evidence="6">Whole head</tissue>
    </source>
</reference>
<evidence type="ECO:0000256" key="2">
    <source>
        <dbReference type="ARBA" id="ARBA00022737"/>
    </source>
</evidence>
<dbReference type="PROSITE" id="PS50082">
    <property type="entry name" value="WD_REPEATS_2"/>
    <property type="match status" value="3"/>
</dbReference>
<keyword evidence="2" id="KW-0677">Repeat</keyword>
<evidence type="ECO:0000313" key="7">
    <source>
        <dbReference type="Proteomes" id="UP000719412"/>
    </source>
</evidence>
<keyword evidence="7" id="KW-1185">Reference proteome</keyword>
<dbReference type="InterPro" id="IPR052060">
    <property type="entry name" value="Bromo_WD_repeat"/>
</dbReference>